<organism evidence="3 4">
    <name type="scientific">Rufibacter tibetensis</name>
    <dbReference type="NCBI Taxonomy" id="512763"/>
    <lineage>
        <taxon>Bacteria</taxon>
        <taxon>Pseudomonadati</taxon>
        <taxon>Bacteroidota</taxon>
        <taxon>Cytophagia</taxon>
        <taxon>Cytophagales</taxon>
        <taxon>Hymenobacteraceae</taxon>
        <taxon>Rufibacter</taxon>
    </lineage>
</organism>
<name>A0A0P0C4H7_9BACT</name>
<evidence type="ECO:0000313" key="4">
    <source>
        <dbReference type="Proteomes" id="UP000061382"/>
    </source>
</evidence>
<dbReference type="GO" id="GO:0005886">
    <property type="term" value="C:plasma membrane"/>
    <property type="evidence" value="ECO:0007669"/>
    <property type="project" value="TreeGrafter"/>
</dbReference>
<reference evidence="3 4" key="1">
    <citation type="submission" date="2015-08" db="EMBL/GenBank/DDBJ databases">
        <title>Complete genome sequence of Rufibacter tibetensis strain 1351t, a radiation-resistant bacterium from tibet plateau.</title>
        <authorList>
            <person name="Dai J."/>
        </authorList>
    </citation>
    <scope>NUCLEOTIDE SEQUENCE [LARGE SCALE GENOMIC DNA]</scope>
    <source>
        <strain evidence="3 4">1351</strain>
    </source>
</reference>
<evidence type="ECO:0000256" key="1">
    <source>
        <dbReference type="SAM" id="Phobius"/>
    </source>
</evidence>
<dbReference type="PANTHER" id="PTHR48090:SF8">
    <property type="entry name" value="GLYCOSYLTRANSFERASE CSBB-RELATED"/>
    <property type="match status" value="1"/>
</dbReference>
<evidence type="ECO:0000313" key="3">
    <source>
        <dbReference type="EMBL" id="ALI99747.1"/>
    </source>
</evidence>
<keyword evidence="1" id="KW-1133">Transmembrane helix</keyword>
<accession>A0A0P0C4H7</accession>
<evidence type="ECO:0000259" key="2">
    <source>
        <dbReference type="Pfam" id="PF00535"/>
    </source>
</evidence>
<dbReference type="Gene3D" id="3.90.550.10">
    <property type="entry name" value="Spore Coat Polysaccharide Biosynthesis Protein SpsA, Chain A"/>
    <property type="match status" value="1"/>
</dbReference>
<protein>
    <recommendedName>
        <fullName evidence="2">Glycosyltransferase 2-like domain-containing protein</fullName>
    </recommendedName>
</protein>
<dbReference type="PATRIC" id="fig|512763.3.peg.2887"/>
<feature type="transmembrane region" description="Helical" evidence="1">
    <location>
        <begin position="231"/>
        <end position="252"/>
    </location>
</feature>
<feature type="domain" description="Glycosyltransferase 2-like" evidence="2">
    <location>
        <begin position="5"/>
        <end position="151"/>
    </location>
</feature>
<dbReference type="OrthoDB" id="9807778at2"/>
<keyword evidence="4" id="KW-1185">Reference proteome</keyword>
<sequence>MAKLSIIIPCYFNENNIPVTASELIANESRFPLDLLFEYVFVDDGSEDNTYRELIKLKETYPDKVKVVKLVKNVGSYNAVVAGMEYATGDCLVIISADLQDPPELMVKMYEYWLKGFKLVIGSRQERHDSVFQKLPANFFHFIMKKIAFNKLPQGGFDYVLFDKAIGGKVVEMSEQNSNIMYLMAWMGYDYVNIPYVRSKRKIGKTRWTFKKRLKLFLDSVFSFSNAPIRAVSGVGLLLGFIFLLYALYLMINRFFNEKGWSVFETIVLFATSFHMIALGLLGEYVWRTLDASKKRPLYIVDKVL</sequence>
<feature type="transmembrane region" description="Helical" evidence="1">
    <location>
        <begin position="267"/>
        <end position="287"/>
    </location>
</feature>
<gene>
    <name evidence="3" type="ORF">DC20_13160</name>
</gene>
<dbReference type="Pfam" id="PF00535">
    <property type="entry name" value="Glycos_transf_2"/>
    <property type="match status" value="1"/>
</dbReference>
<keyword evidence="1" id="KW-0472">Membrane</keyword>
<dbReference type="AlphaFoldDB" id="A0A0P0C4H7"/>
<dbReference type="STRING" id="512763.DC20_13160"/>
<dbReference type="Proteomes" id="UP000061382">
    <property type="component" value="Chromosome"/>
</dbReference>
<dbReference type="RefSeq" id="WP_062544252.1">
    <property type="nucleotide sequence ID" value="NZ_CP012643.1"/>
</dbReference>
<dbReference type="KEGG" id="rti:DC20_13160"/>
<dbReference type="PANTHER" id="PTHR48090">
    <property type="entry name" value="UNDECAPRENYL-PHOSPHATE 4-DEOXY-4-FORMAMIDO-L-ARABINOSE TRANSFERASE-RELATED"/>
    <property type="match status" value="1"/>
</dbReference>
<proteinExistence type="predicted"/>
<dbReference type="InterPro" id="IPR029044">
    <property type="entry name" value="Nucleotide-diphossugar_trans"/>
</dbReference>
<dbReference type="InterPro" id="IPR050256">
    <property type="entry name" value="Glycosyltransferase_2"/>
</dbReference>
<dbReference type="CDD" id="cd04187">
    <property type="entry name" value="DPM1_like_bac"/>
    <property type="match status" value="1"/>
</dbReference>
<dbReference type="SUPFAM" id="SSF53448">
    <property type="entry name" value="Nucleotide-diphospho-sugar transferases"/>
    <property type="match status" value="1"/>
</dbReference>
<dbReference type="InterPro" id="IPR001173">
    <property type="entry name" value="Glyco_trans_2-like"/>
</dbReference>
<keyword evidence="1" id="KW-0812">Transmembrane</keyword>
<dbReference type="EMBL" id="CP012643">
    <property type="protein sequence ID" value="ALI99747.1"/>
    <property type="molecule type" value="Genomic_DNA"/>
</dbReference>